<feature type="domain" description="Rieske" evidence="7">
    <location>
        <begin position="186"/>
        <end position="285"/>
    </location>
</feature>
<dbReference type="Pfam" id="PF00355">
    <property type="entry name" value="Rieske"/>
    <property type="match status" value="1"/>
</dbReference>
<dbReference type="PANTHER" id="PTHR21496">
    <property type="entry name" value="FERREDOXIN-RELATED"/>
    <property type="match status" value="1"/>
</dbReference>
<gene>
    <name evidence="8" type="ORF">J2T22_002907</name>
</gene>
<keyword evidence="9" id="KW-1185">Reference proteome</keyword>
<dbReference type="InterPro" id="IPR019251">
    <property type="entry name" value="DUF2231_TM"/>
</dbReference>
<keyword evidence="1" id="KW-0001">2Fe-2S</keyword>
<evidence type="ECO:0000256" key="6">
    <source>
        <dbReference type="ARBA" id="ARBA00038001"/>
    </source>
</evidence>
<dbReference type="Proteomes" id="UP001226389">
    <property type="component" value="Unassembled WGS sequence"/>
</dbReference>
<dbReference type="InterPro" id="IPR036922">
    <property type="entry name" value="Rieske_2Fe-2S_sf"/>
</dbReference>
<proteinExistence type="inferred from homology"/>
<comment type="caution">
    <text evidence="8">The sequence shown here is derived from an EMBL/GenBank/DDBJ whole genome shotgun (WGS) entry which is preliminary data.</text>
</comment>
<evidence type="ECO:0000256" key="2">
    <source>
        <dbReference type="ARBA" id="ARBA00022723"/>
    </source>
</evidence>
<comment type="cofactor">
    <cofactor evidence="5">
        <name>[2Fe-2S] cluster</name>
        <dbReference type="ChEBI" id="CHEBI:190135"/>
    </cofactor>
</comment>
<accession>A0ABT9UKE1</accession>
<sequence length="292" mass="30757">MKPLPALELVTRFEDAEWLDPLAKSVRKAVLKVVKPRWARDVLHGVPIGHPVHPLAVQVPIGAWLSAGVLDAVPGGEKAARLLIGVGTASVIPSALAGFTDWSQLHPQQQRVGLVHAAANVTATGLYIASLVQRSTGSKGGGKVLAYLGLATVSAGGFLGGHLSYRQAAGVNHSEEIPHRFPSGWQPLAPLAELPEGGLHNREVAGIPLLVHREGGTVNVLSDVCSHLSGPLHEGKIKDHDGDPCVVCPWHRSTFSLRTGEVKAGPATSRQPLFETRVTGELVEVRLPGADG</sequence>
<evidence type="ECO:0000259" key="7">
    <source>
        <dbReference type="PROSITE" id="PS51296"/>
    </source>
</evidence>
<evidence type="ECO:0000313" key="8">
    <source>
        <dbReference type="EMBL" id="MDQ0119712.1"/>
    </source>
</evidence>
<dbReference type="Gene3D" id="2.102.10.10">
    <property type="entry name" value="Rieske [2Fe-2S] iron-sulphur domain"/>
    <property type="match status" value="1"/>
</dbReference>
<dbReference type="EMBL" id="JAUSSY010000010">
    <property type="protein sequence ID" value="MDQ0119712.1"/>
    <property type="molecule type" value="Genomic_DNA"/>
</dbReference>
<dbReference type="PROSITE" id="PS51296">
    <property type="entry name" value="RIESKE"/>
    <property type="match status" value="1"/>
</dbReference>
<evidence type="ECO:0000256" key="3">
    <source>
        <dbReference type="ARBA" id="ARBA00023004"/>
    </source>
</evidence>
<comment type="similarity">
    <text evidence="6">Belongs to the bacterial ring-hydroxylating dioxygenase ferredoxin component family.</text>
</comment>
<dbReference type="RefSeq" id="WP_307491429.1">
    <property type="nucleotide sequence ID" value="NZ_JAUSSY010000010.1"/>
</dbReference>
<dbReference type="SUPFAM" id="SSF50022">
    <property type="entry name" value="ISP domain"/>
    <property type="match status" value="1"/>
</dbReference>
<protein>
    <submittedName>
        <fullName evidence="8">Nitrite reductase/ring-hydroxylating ferredoxin subunit/uncharacterized membrane protein</fullName>
    </submittedName>
</protein>
<evidence type="ECO:0000256" key="5">
    <source>
        <dbReference type="ARBA" id="ARBA00034078"/>
    </source>
</evidence>
<keyword evidence="3" id="KW-0408">Iron</keyword>
<dbReference type="CDD" id="cd03467">
    <property type="entry name" value="Rieske"/>
    <property type="match status" value="1"/>
</dbReference>
<keyword evidence="2" id="KW-0479">Metal-binding</keyword>
<reference evidence="8 9" key="1">
    <citation type="submission" date="2023-07" db="EMBL/GenBank/DDBJ databases">
        <title>Sorghum-associated microbial communities from plants grown in Nebraska, USA.</title>
        <authorList>
            <person name="Schachtman D."/>
        </authorList>
    </citation>
    <scope>NUCLEOTIDE SEQUENCE [LARGE SCALE GENOMIC DNA]</scope>
    <source>
        <strain evidence="8 9">DS994</strain>
    </source>
</reference>
<name>A0ABT9UKE1_9MICC</name>
<evidence type="ECO:0000256" key="4">
    <source>
        <dbReference type="ARBA" id="ARBA00023014"/>
    </source>
</evidence>
<dbReference type="InterPro" id="IPR017941">
    <property type="entry name" value="Rieske_2Fe-2S"/>
</dbReference>
<organism evidence="8 9">
    <name type="scientific">Pseudarthrobacter defluvii</name>
    <dbReference type="NCBI Taxonomy" id="410837"/>
    <lineage>
        <taxon>Bacteria</taxon>
        <taxon>Bacillati</taxon>
        <taxon>Actinomycetota</taxon>
        <taxon>Actinomycetes</taxon>
        <taxon>Micrococcales</taxon>
        <taxon>Micrococcaceae</taxon>
        <taxon>Pseudarthrobacter</taxon>
    </lineage>
</organism>
<dbReference type="PANTHER" id="PTHR21496:SF0">
    <property type="entry name" value="RIESKE DOMAIN-CONTAINING PROTEIN"/>
    <property type="match status" value="1"/>
</dbReference>
<dbReference type="Pfam" id="PF09990">
    <property type="entry name" value="DUF2231"/>
    <property type="match status" value="1"/>
</dbReference>
<evidence type="ECO:0000256" key="1">
    <source>
        <dbReference type="ARBA" id="ARBA00022714"/>
    </source>
</evidence>
<evidence type="ECO:0000313" key="9">
    <source>
        <dbReference type="Proteomes" id="UP001226389"/>
    </source>
</evidence>
<keyword evidence="4" id="KW-0411">Iron-sulfur</keyword>